<dbReference type="OrthoDB" id="5398057at2"/>
<accession>A0A550JEY6</accession>
<dbReference type="CDD" id="cd00291">
    <property type="entry name" value="SirA_YedF_YeeD"/>
    <property type="match status" value="1"/>
</dbReference>
<dbReference type="AlphaFoldDB" id="A0A550JEY6"/>
<dbReference type="EMBL" id="VJVV01000005">
    <property type="protein sequence ID" value="TRO81774.1"/>
    <property type="molecule type" value="Genomic_DNA"/>
</dbReference>
<comment type="caution">
    <text evidence="2">The sequence shown here is derived from an EMBL/GenBank/DDBJ whole genome shotgun (WGS) entry which is preliminary data.</text>
</comment>
<evidence type="ECO:0000313" key="2">
    <source>
        <dbReference type="EMBL" id="TRO81774.1"/>
    </source>
</evidence>
<dbReference type="SUPFAM" id="SSF64307">
    <property type="entry name" value="SirA-like"/>
    <property type="match status" value="1"/>
</dbReference>
<dbReference type="RefSeq" id="WP_092057602.1">
    <property type="nucleotide sequence ID" value="NZ_FOJJ01000037.1"/>
</dbReference>
<sequence length="86" mass="9501">MTATPMDELELDIRGQVCPSTLLTTLKEVNGNFDRLKAGTLRLVVKTDARDATGTIPPMVKSMGFEVSVLKEQGYYTIVIVKEQQV</sequence>
<reference evidence="2 3" key="1">
    <citation type="submission" date="2019-07" db="EMBL/GenBank/DDBJ databases">
        <title>Insights of Desulfuromonas acetexigens electromicrobiology.</title>
        <authorList>
            <person name="Katuri K."/>
            <person name="Sapireddy V."/>
            <person name="Shaw D.R."/>
            <person name="Saikaly P."/>
        </authorList>
    </citation>
    <scope>NUCLEOTIDE SEQUENCE [LARGE SCALE GENOMIC DNA]</scope>
    <source>
        <strain evidence="2 3">2873</strain>
    </source>
</reference>
<name>A0A550JEY6_9BACT</name>
<dbReference type="InterPro" id="IPR001455">
    <property type="entry name" value="TusA-like"/>
</dbReference>
<proteinExistence type="predicted"/>
<keyword evidence="3" id="KW-1185">Reference proteome</keyword>
<feature type="domain" description="UPF0033" evidence="1">
    <location>
        <begin position="10"/>
        <end position="82"/>
    </location>
</feature>
<dbReference type="InterPro" id="IPR036868">
    <property type="entry name" value="TusA-like_sf"/>
</dbReference>
<evidence type="ECO:0000259" key="1">
    <source>
        <dbReference type="Pfam" id="PF01206"/>
    </source>
</evidence>
<dbReference type="Proteomes" id="UP000317155">
    <property type="component" value="Unassembled WGS sequence"/>
</dbReference>
<protein>
    <submittedName>
        <fullName evidence="2">Sulfurtransferase TusA family protein</fullName>
    </submittedName>
</protein>
<gene>
    <name evidence="2" type="ORF">FL622_08190</name>
</gene>
<dbReference type="GO" id="GO:0016740">
    <property type="term" value="F:transferase activity"/>
    <property type="evidence" value="ECO:0007669"/>
    <property type="project" value="UniProtKB-KW"/>
</dbReference>
<evidence type="ECO:0000313" key="3">
    <source>
        <dbReference type="Proteomes" id="UP000317155"/>
    </source>
</evidence>
<organism evidence="2 3">
    <name type="scientific">Trichloromonas acetexigens</name>
    <dbReference type="NCBI Taxonomy" id="38815"/>
    <lineage>
        <taxon>Bacteria</taxon>
        <taxon>Pseudomonadati</taxon>
        <taxon>Thermodesulfobacteriota</taxon>
        <taxon>Desulfuromonadia</taxon>
        <taxon>Desulfuromonadales</taxon>
        <taxon>Trichloromonadaceae</taxon>
        <taxon>Trichloromonas</taxon>
    </lineage>
</organism>
<dbReference type="Pfam" id="PF01206">
    <property type="entry name" value="TusA"/>
    <property type="match status" value="1"/>
</dbReference>
<dbReference type="Gene3D" id="3.30.110.40">
    <property type="entry name" value="TusA-like domain"/>
    <property type="match status" value="1"/>
</dbReference>
<keyword evidence="2" id="KW-0808">Transferase</keyword>